<keyword evidence="5" id="KW-1185">Reference proteome</keyword>
<feature type="non-terminal residue" evidence="4">
    <location>
        <position position="82"/>
    </location>
</feature>
<organism evidence="4 5">
    <name type="scientific">Alkalihalophilus lindianensis</name>
    <dbReference type="NCBI Taxonomy" id="1630542"/>
    <lineage>
        <taxon>Bacteria</taxon>
        <taxon>Bacillati</taxon>
        <taxon>Bacillota</taxon>
        <taxon>Bacilli</taxon>
        <taxon>Bacillales</taxon>
        <taxon>Bacillaceae</taxon>
        <taxon>Alkalihalophilus</taxon>
    </lineage>
</organism>
<comment type="subcellular location">
    <subcellularLocation>
        <location evidence="1">Cell outer membrane</location>
    </subcellularLocation>
</comment>
<keyword evidence="2" id="KW-0472">Membrane</keyword>
<proteinExistence type="predicted"/>
<dbReference type="SUPFAM" id="SSF56935">
    <property type="entry name" value="Porins"/>
    <property type="match status" value="1"/>
</dbReference>
<evidence type="ECO:0000313" key="5">
    <source>
        <dbReference type="Proteomes" id="UP001287282"/>
    </source>
</evidence>
<comment type="caution">
    <text evidence="4">The sequence shown here is derived from an EMBL/GenBank/DDBJ whole genome shotgun (WGS) entry which is preliminary data.</text>
</comment>
<dbReference type="Proteomes" id="UP001287282">
    <property type="component" value="Unassembled WGS sequence"/>
</dbReference>
<evidence type="ECO:0000256" key="2">
    <source>
        <dbReference type="ARBA" id="ARBA00023136"/>
    </source>
</evidence>
<evidence type="ECO:0000256" key="3">
    <source>
        <dbReference type="ARBA" id="ARBA00023237"/>
    </source>
</evidence>
<protein>
    <submittedName>
        <fullName evidence="4">Uncharacterized protein</fullName>
    </submittedName>
</protein>
<dbReference type="Gene3D" id="2.40.170.20">
    <property type="entry name" value="TonB-dependent receptor, beta-barrel domain"/>
    <property type="match status" value="1"/>
</dbReference>
<name>A0ABU3XJB7_9BACI</name>
<evidence type="ECO:0000256" key="1">
    <source>
        <dbReference type="ARBA" id="ARBA00004442"/>
    </source>
</evidence>
<accession>A0ABU3XJB7</accession>
<dbReference type="RefSeq" id="WP_317124404.1">
    <property type="nucleotide sequence ID" value="NZ_JAWJBA010000829.1"/>
</dbReference>
<reference evidence="4 5" key="1">
    <citation type="submission" date="2023-10" db="EMBL/GenBank/DDBJ databases">
        <title>Screening of Alkalihalobacillus lindianensis BZ-TG-R113 and Its Alleviation of Salt Stress on Rapeseed Growth.</title>
        <authorList>
            <person name="Zhao B."/>
            <person name="Guo T."/>
        </authorList>
    </citation>
    <scope>NUCLEOTIDE SEQUENCE [LARGE SCALE GENOMIC DNA]</scope>
    <source>
        <strain evidence="4 5">BZ-TG-R113</strain>
    </source>
</reference>
<gene>
    <name evidence="4" type="ORF">RYX56_24485</name>
</gene>
<sequence>DPAYNPSGVIAPISETFKQLQPKITITYKPNSVLTIFGNWGMGFKAGGFNPAGTEAIINGYFNPPPPTGISAGISVPDLIKK</sequence>
<dbReference type="EMBL" id="JAWJBA010000829">
    <property type="protein sequence ID" value="MDV2687509.1"/>
    <property type="molecule type" value="Genomic_DNA"/>
</dbReference>
<feature type="non-terminal residue" evidence="4">
    <location>
        <position position="1"/>
    </location>
</feature>
<evidence type="ECO:0000313" key="4">
    <source>
        <dbReference type="EMBL" id="MDV2687509.1"/>
    </source>
</evidence>
<dbReference type="InterPro" id="IPR036942">
    <property type="entry name" value="Beta-barrel_TonB_sf"/>
</dbReference>
<keyword evidence="3" id="KW-0998">Cell outer membrane</keyword>